<proteinExistence type="predicted"/>
<gene>
    <name evidence="1" type="ORF">H2199_008774</name>
</gene>
<sequence>MPAHCWGGKTRFQKDLLPSIAEDITLIKSAVNNAIQPSTRITTWAERVRSGGPPSQAPTSPTSFASTVSSKEREIIVKLDSPESTALLRQKTPEELRRKINGALRRLFP</sequence>
<comment type="caution">
    <text evidence="1">The sequence shown here is derived from an EMBL/GenBank/DDBJ whole genome shotgun (WGS) entry which is preliminary data.</text>
</comment>
<organism evidence="1 2">
    <name type="scientific">Coniosporium tulheliwenetii</name>
    <dbReference type="NCBI Taxonomy" id="3383036"/>
    <lineage>
        <taxon>Eukaryota</taxon>
        <taxon>Fungi</taxon>
        <taxon>Dikarya</taxon>
        <taxon>Ascomycota</taxon>
        <taxon>Pezizomycotina</taxon>
        <taxon>Dothideomycetes</taxon>
        <taxon>Dothideomycetes incertae sedis</taxon>
        <taxon>Coniosporium</taxon>
    </lineage>
</organism>
<accession>A0ACC2YI53</accession>
<evidence type="ECO:0000313" key="2">
    <source>
        <dbReference type="Proteomes" id="UP001172680"/>
    </source>
</evidence>
<dbReference type="EMBL" id="JAPDRP010000029">
    <property type="protein sequence ID" value="KAJ9634910.1"/>
    <property type="molecule type" value="Genomic_DNA"/>
</dbReference>
<protein>
    <submittedName>
        <fullName evidence="1">Uncharacterized protein</fullName>
    </submittedName>
</protein>
<name>A0ACC2YI53_9PEZI</name>
<evidence type="ECO:0000313" key="1">
    <source>
        <dbReference type="EMBL" id="KAJ9634910.1"/>
    </source>
</evidence>
<keyword evidence="2" id="KW-1185">Reference proteome</keyword>
<dbReference type="Proteomes" id="UP001172680">
    <property type="component" value="Unassembled WGS sequence"/>
</dbReference>
<reference evidence="1" key="1">
    <citation type="submission" date="2022-10" db="EMBL/GenBank/DDBJ databases">
        <title>Culturing micro-colonial fungi from biological soil crusts in the Mojave desert and describing Neophaeococcomyces mojavensis, and introducing the new genera and species Taxawa tesnikishii.</title>
        <authorList>
            <person name="Kurbessoian T."/>
            <person name="Stajich J.E."/>
        </authorList>
    </citation>
    <scope>NUCLEOTIDE SEQUENCE</scope>
    <source>
        <strain evidence="1">JES_115</strain>
    </source>
</reference>